<reference evidence="8" key="1">
    <citation type="submission" date="2024-03" db="EMBL/GenBank/DDBJ databases">
        <title>WGS assembly of Saponaria officinalis var. Norfolk2.</title>
        <authorList>
            <person name="Jenkins J."/>
            <person name="Shu S."/>
            <person name="Grimwood J."/>
            <person name="Barry K."/>
            <person name="Goodstein D."/>
            <person name="Schmutz J."/>
            <person name="Leebens-Mack J."/>
            <person name="Osbourn A."/>
        </authorList>
    </citation>
    <scope>NUCLEOTIDE SEQUENCE [LARGE SCALE GENOMIC DNA]</scope>
    <source>
        <strain evidence="8">JIC</strain>
    </source>
</reference>
<keyword evidence="4" id="KW-0687">Ribonucleoprotein</keyword>
<protein>
    <recommendedName>
        <fullName evidence="10">Protein argonaute 2-like</fullName>
    </recommendedName>
</protein>
<dbReference type="SUPFAM" id="SSF81995">
    <property type="entry name" value="beta-sandwich domain of Sec23/24"/>
    <property type="match status" value="1"/>
</dbReference>
<evidence type="ECO:0000256" key="5">
    <source>
        <dbReference type="SAM" id="MobiDB-lite"/>
    </source>
</evidence>
<dbReference type="GO" id="GO:1990904">
    <property type="term" value="C:ribonucleoprotein complex"/>
    <property type="evidence" value="ECO:0007669"/>
    <property type="project" value="UniProtKB-KW"/>
</dbReference>
<keyword evidence="3" id="KW-0943">RNA-mediated gene silencing</keyword>
<keyword evidence="9" id="KW-1185">Reference proteome</keyword>
<feature type="region of interest" description="Disordered" evidence="5">
    <location>
        <begin position="1"/>
        <end position="161"/>
    </location>
</feature>
<dbReference type="InterPro" id="IPR036397">
    <property type="entry name" value="RNaseH_sf"/>
</dbReference>
<dbReference type="Pfam" id="PF02170">
    <property type="entry name" value="PAZ"/>
    <property type="match status" value="1"/>
</dbReference>
<feature type="compositionally biased region" description="Gly residues" evidence="5">
    <location>
        <begin position="16"/>
        <end position="50"/>
    </location>
</feature>
<evidence type="ECO:0000256" key="2">
    <source>
        <dbReference type="ARBA" id="ARBA00022491"/>
    </source>
</evidence>
<feature type="compositionally biased region" description="Gly residues" evidence="5">
    <location>
        <begin position="102"/>
        <end position="111"/>
    </location>
</feature>
<dbReference type="SMART" id="SM00949">
    <property type="entry name" value="PAZ"/>
    <property type="match status" value="1"/>
</dbReference>
<feature type="compositionally biased region" description="Gly residues" evidence="5">
    <location>
        <begin position="127"/>
        <end position="143"/>
    </location>
</feature>
<feature type="compositionally biased region" description="Low complexity" evidence="5">
    <location>
        <begin position="51"/>
        <end position="72"/>
    </location>
</feature>
<dbReference type="Gene3D" id="2.170.260.10">
    <property type="entry name" value="paz domain"/>
    <property type="match status" value="1"/>
</dbReference>
<dbReference type="PANTHER" id="PTHR22891">
    <property type="entry name" value="EUKARYOTIC TRANSLATION INITIATION FACTOR 2C"/>
    <property type="match status" value="1"/>
</dbReference>
<dbReference type="Proteomes" id="UP001443914">
    <property type="component" value="Unassembled WGS sequence"/>
</dbReference>
<dbReference type="InterPro" id="IPR045246">
    <property type="entry name" value="Piwi_ago-like"/>
</dbReference>
<dbReference type="CDD" id="cd02846">
    <property type="entry name" value="PAZ_argonaute_like"/>
    <property type="match status" value="1"/>
</dbReference>
<dbReference type="InterPro" id="IPR036085">
    <property type="entry name" value="PAZ_dom_sf"/>
</dbReference>
<dbReference type="AlphaFoldDB" id="A0AAW1LID8"/>
<feature type="domain" description="PAZ" evidence="6">
    <location>
        <begin position="398"/>
        <end position="514"/>
    </location>
</feature>
<dbReference type="SMART" id="SM01163">
    <property type="entry name" value="DUF1785"/>
    <property type="match status" value="1"/>
</dbReference>
<dbReference type="GO" id="GO:0003723">
    <property type="term" value="F:RNA binding"/>
    <property type="evidence" value="ECO:0007669"/>
    <property type="project" value="InterPro"/>
</dbReference>
<dbReference type="InterPro" id="IPR014811">
    <property type="entry name" value="ArgoL1"/>
</dbReference>
<sequence length="1037" mass="114571">MQSEGKGRGGGRGRGRGSGGRDGGGGSGGGGRGRGGRDGGSGGGGRGRGGQHNQQQFQQQQFNYRPQQQQRPQQPPQQPRPYRPVQGQGAWPGWRPVSSSGGSVGGGGGGSYAASLQRPSESPTVVSGGGSGGSVGGGGGGGSYAARLQRPSESPTAVSAPIVPKMQALKISEETSSSSSTERILPIKRPDKGGVQKIRTVDILVNHFPVRFNPESVIRHYDIDVRPEEGFARGRPTKLSKSSLSLLKDKLFADNSEFPLEMTGYDGEKNIFSAVQLPTGQFTVKLSDEEGTRQRSFIFTVNLVNELKLHKLKDYLRGDVLQLPRDVLQAMDIVMKENPRRHMVSIGKTFHPADFDPRNDLGGGIAASKGFQHSLKPTSQGLALCLDYSVLAVRKRISVLEFLKEHVYGFEFGSFQRLKRQIMSALKGLKVTVTHRRTKQKYTVTGFTDQRACDITFTTEDPNGQVPPKTVRLLDYFREKYPELNIKHPTLPCLDVGKGGRVNYLPIELCVLVEGQRYPKEDLDYNAAAFLKEMSLVQPNDRKRTICGMLKDKHGPCGGDISTNFGIDVLKDMTRLQGRVIKPPQLMLKAENGNMVGVAVDRESCQWNLIRNTVVEGKSLLRWAVLDFSSNGRPADRLNDSFIPKLVARCNKLGLYMNEPLFTEAGDMRQIASAEALLPLMERINNRARQVGKGNLQLLLCVMTRKDHGYKHIKWVSETKVGIVTQCCLSKMANKGQDQYLANLGMKINAKLGGINVDLSNPLPLFDDDSHVMLIGADVNHPRPMDVGSPSIAALVGSTSRRVATKYVQRISAQKHRCEKIIGFGRLCLELIESYEKINGVKPQKLIIFRDGVSEGQFDMVLHEELLDLERAMKASGFFCTVTLIVAQKRHQTRLFLEPQSKQGRSNNVPPGTVVDTTIIHPFEFDFYLCSHYGSIGTSKPTHYHVLWDEHNFSSDKLQQLIYDLCFTFARCCKPVSLVPPVYYADDLAYRGRLYYEAQTESRLSSGSSSSSLASEVTFDENFYKLHSSIENGMFFI</sequence>
<dbReference type="SUPFAM" id="SSF53098">
    <property type="entry name" value="Ribonuclease H-like"/>
    <property type="match status" value="1"/>
</dbReference>
<evidence type="ECO:0000313" key="8">
    <source>
        <dbReference type="EMBL" id="KAK9733081.1"/>
    </source>
</evidence>
<dbReference type="Gene3D" id="3.30.420.10">
    <property type="entry name" value="Ribonuclease H-like superfamily/Ribonuclease H"/>
    <property type="match status" value="1"/>
</dbReference>
<evidence type="ECO:0000259" key="6">
    <source>
        <dbReference type="PROSITE" id="PS50821"/>
    </source>
</evidence>
<evidence type="ECO:0000256" key="4">
    <source>
        <dbReference type="ARBA" id="ARBA00023274"/>
    </source>
</evidence>
<gene>
    <name evidence="8" type="ORF">RND81_04G042200</name>
</gene>
<evidence type="ECO:0000256" key="3">
    <source>
        <dbReference type="ARBA" id="ARBA00023158"/>
    </source>
</evidence>
<dbReference type="InterPro" id="IPR032474">
    <property type="entry name" value="Argonaute_N"/>
</dbReference>
<proteinExistence type="inferred from homology"/>
<dbReference type="InterPro" id="IPR003165">
    <property type="entry name" value="Piwi"/>
</dbReference>
<comment type="similarity">
    <text evidence="1">Belongs to the argonaute family. Ago subfamily.</text>
</comment>
<dbReference type="EMBL" id="JBDFQZ010000004">
    <property type="protein sequence ID" value="KAK9733081.1"/>
    <property type="molecule type" value="Genomic_DNA"/>
</dbReference>
<dbReference type="Gene3D" id="3.40.50.2300">
    <property type="match status" value="1"/>
</dbReference>
<feature type="compositionally biased region" description="Pro residues" evidence="5">
    <location>
        <begin position="73"/>
        <end position="82"/>
    </location>
</feature>
<comment type="caution">
    <text evidence="8">The sequence shown here is derived from an EMBL/GenBank/DDBJ whole genome shotgun (WGS) entry which is preliminary data.</text>
</comment>
<accession>A0AAW1LID8</accession>
<dbReference type="GO" id="GO:0031047">
    <property type="term" value="P:regulatory ncRNA-mediated gene silencing"/>
    <property type="evidence" value="ECO:0007669"/>
    <property type="project" value="UniProtKB-KW"/>
</dbReference>
<dbReference type="CDD" id="cd04657">
    <property type="entry name" value="Piwi_ago-like"/>
    <property type="match status" value="1"/>
</dbReference>
<organism evidence="8 9">
    <name type="scientific">Saponaria officinalis</name>
    <name type="common">Common soapwort</name>
    <name type="synonym">Lychnis saponaria</name>
    <dbReference type="NCBI Taxonomy" id="3572"/>
    <lineage>
        <taxon>Eukaryota</taxon>
        <taxon>Viridiplantae</taxon>
        <taxon>Streptophyta</taxon>
        <taxon>Embryophyta</taxon>
        <taxon>Tracheophyta</taxon>
        <taxon>Spermatophyta</taxon>
        <taxon>Magnoliopsida</taxon>
        <taxon>eudicotyledons</taxon>
        <taxon>Gunneridae</taxon>
        <taxon>Pentapetalae</taxon>
        <taxon>Caryophyllales</taxon>
        <taxon>Caryophyllaceae</taxon>
        <taxon>Caryophylleae</taxon>
        <taxon>Saponaria</taxon>
    </lineage>
</organism>
<evidence type="ECO:0000313" key="9">
    <source>
        <dbReference type="Proteomes" id="UP001443914"/>
    </source>
</evidence>
<dbReference type="InterPro" id="IPR012337">
    <property type="entry name" value="RNaseH-like_sf"/>
</dbReference>
<dbReference type="GO" id="GO:0051607">
    <property type="term" value="P:defense response to virus"/>
    <property type="evidence" value="ECO:0007669"/>
    <property type="project" value="UniProtKB-ARBA"/>
</dbReference>
<evidence type="ECO:0000259" key="7">
    <source>
        <dbReference type="PROSITE" id="PS50822"/>
    </source>
</evidence>
<dbReference type="Pfam" id="PF02171">
    <property type="entry name" value="Piwi"/>
    <property type="match status" value="1"/>
</dbReference>
<evidence type="ECO:0008006" key="10">
    <source>
        <dbReference type="Google" id="ProtNLM"/>
    </source>
</evidence>
<dbReference type="Pfam" id="PF16486">
    <property type="entry name" value="ArgoN"/>
    <property type="match status" value="1"/>
</dbReference>
<dbReference type="InterPro" id="IPR003100">
    <property type="entry name" value="PAZ_dom"/>
</dbReference>
<dbReference type="SUPFAM" id="SSF101690">
    <property type="entry name" value="PAZ domain"/>
    <property type="match status" value="1"/>
</dbReference>
<dbReference type="PROSITE" id="PS50821">
    <property type="entry name" value="PAZ"/>
    <property type="match status" value="1"/>
</dbReference>
<feature type="domain" description="Piwi" evidence="7">
    <location>
        <begin position="698"/>
        <end position="997"/>
    </location>
</feature>
<dbReference type="SMART" id="SM00950">
    <property type="entry name" value="Piwi"/>
    <property type="match status" value="1"/>
</dbReference>
<dbReference type="PROSITE" id="PS50822">
    <property type="entry name" value="PIWI"/>
    <property type="match status" value="1"/>
</dbReference>
<name>A0AAW1LID8_SAPOF</name>
<keyword evidence="2" id="KW-0678">Repressor</keyword>
<dbReference type="Pfam" id="PF08699">
    <property type="entry name" value="ArgoL1"/>
    <property type="match status" value="1"/>
</dbReference>
<evidence type="ECO:0000256" key="1">
    <source>
        <dbReference type="ARBA" id="ARBA00008201"/>
    </source>
</evidence>